<name>A0A840VGV1_9BACT</name>
<comment type="cofactor">
    <cofactor evidence="7">
        <name>Zn(2+)</name>
        <dbReference type="ChEBI" id="CHEBI:29105"/>
    </cofactor>
    <text evidence="7">Binds 1 zinc ion.</text>
</comment>
<keyword evidence="9" id="KW-1185">Reference proteome</keyword>
<evidence type="ECO:0000256" key="4">
    <source>
        <dbReference type="ARBA" id="ARBA00022759"/>
    </source>
</evidence>
<dbReference type="Proteomes" id="UP000557717">
    <property type="component" value="Unassembled WGS sequence"/>
</dbReference>
<keyword evidence="3 7" id="KW-0479">Metal-binding</keyword>
<dbReference type="PANTHER" id="PTHR46986">
    <property type="entry name" value="ENDORIBONUCLEASE YBEY, CHLOROPLASTIC"/>
    <property type="match status" value="1"/>
</dbReference>
<dbReference type="GO" id="GO:0008270">
    <property type="term" value="F:zinc ion binding"/>
    <property type="evidence" value="ECO:0007669"/>
    <property type="project" value="UniProtKB-UniRule"/>
</dbReference>
<comment type="function">
    <text evidence="7">Single strand-specific metallo-endoribonuclease involved in late-stage 70S ribosome quality control and in maturation of the 3' terminus of the 16S rRNA.</text>
</comment>
<evidence type="ECO:0000256" key="5">
    <source>
        <dbReference type="ARBA" id="ARBA00022801"/>
    </source>
</evidence>
<dbReference type="GO" id="GO:0004222">
    <property type="term" value="F:metalloendopeptidase activity"/>
    <property type="evidence" value="ECO:0007669"/>
    <property type="project" value="InterPro"/>
</dbReference>
<dbReference type="EC" id="3.1.-.-" evidence="7"/>
<sequence length="153" mass="17149">MKREVLVCDHQSTIPVPHGWLVVLETAGVKAASEIETRFVTGDASPLVELKEVDVALVDDAESSRVHRDFMGIDGATDVITFEHGEIVIGVEVAKRQAAEYGEPELRELLRYLVHGLLHLAGHEDESDEDRVVMEEAQETLVRELWPEVEERI</sequence>
<keyword evidence="5 7" id="KW-0378">Hydrolase</keyword>
<gene>
    <name evidence="7" type="primary">ybeY</name>
    <name evidence="8" type="ORF">HNR46_004081</name>
</gene>
<feature type="binding site" evidence="7">
    <location>
        <position position="119"/>
    </location>
    <ligand>
        <name>Zn(2+)</name>
        <dbReference type="ChEBI" id="CHEBI:29105"/>
        <note>catalytic</note>
    </ligand>
</feature>
<dbReference type="EMBL" id="JACHFD010000036">
    <property type="protein sequence ID" value="MBB5353818.1"/>
    <property type="molecule type" value="Genomic_DNA"/>
</dbReference>
<dbReference type="SUPFAM" id="SSF55486">
    <property type="entry name" value="Metalloproteases ('zincins'), catalytic domain"/>
    <property type="match status" value="1"/>
</dbReference>
<dbReference type="HAMAP" id="MF_00009">
    <property type="entry name" value="Endoribonucl_YbeY"/>
    <property type="match status" value="1"/>
</dbReference>
<comment type="subcellular location">
    <subcellularLocation>
        <location evidence="7">Cytoplasm</location>
    </subcellularLocation>
</comment>
<dbReference type="GO" id="GO:0006364">
    <property type="term" value="P:rRNA processing"/>
    <property type="evidence" value="ECO:0007669"/>
    <property type="project" value="UniProtKB-UniRule"/>
</dbReference>
<dbReference type="InterPro" id="IPR020549">
    <property type="entry name" value="YbeY_CS"/>
</dbReference>
<dbReference type="Pfam" id="PF02130">
    <property type="entry name" value="YbeY"/>
    <property type="match status" value="1"/>
</dbReference>
<dbReference type="GO" id="GO:0004521">
    <property type="term" value="F:RNA endonuclease activity"/>
    <property type="evidence" value="ECO:0007669"/>
    <property type="project" value="UniProtKB-UniRule"/>
</dbReference>
<protein>
    <recommendedName>
        <fullName evidence="7">Endoribonuclease YbeY</fullName>
        <ecNumber evidence="7">3.1.-.-</ecNumber>
    </recommendedName>
</protein>
<dbReference type="GO" id="GO:0005737">
    <property type="term" value="C:cytoplasm"/>
    <property type="evidence" value="ECO:0007669"/>
    <property type="project" value="UniProtKB-SubCell"/>
</dbReference>
<reference evidence="8 9" key="1">
    <citation type="submission" date="2020-08" db="EMBL/GenBank/DDBJ databases">
        <title>Genomic Encyclopedia of Type Strains, Phase IV (KMG-IV): sequencing the most valuable type-strain genomes for metagenomic binning, comparative biology and taxonomic classification.</title>
        <authorList>
            <person name="Goeker M."/>
        </authorList>
    </citation>
    <scope>NUCLEOTIDE SEQUENCE [LARGE SCALE GENOMIC DNA]</scope>
    <source>
        <strain evidence="8 9">YC6886</strain>
    </source>
</reference>
<keyword evidence="7" id="KW-0690">Ribosome biogenesis</keyword>
<comment type="caution">
    <text evidence="8">The sequence shown here is derived from an EMBL/GenBank/DDBJ whole genome shotgun (WGS) entry which is preliminary data.</text>
</comment>
<organism evidence="8 9">
    <name type="scientific">Haloferula luteola</name>
    <dbReference type="NCBI Taxonomy" id="595692"/>
    <lineage>
        <taxon>Bacteria</taxon>
        <taxon>Pseudomonadati</taxon>
        <taxon>Verrucomicrobiota</taxon>
        <taxon>Verrucomicrobiia</taxon>
        <taxon>Verrucomicrobiales</taxon>
        <taxon>Verrucomicrobiaceae</taxon>
        <taxon>Haloferula</taxon>
    </lineage>
</organism>
<evidence type="ECO:0000313" key="9">
    <source>
        <dbReference type="Proteomes" id="UP000557717"/>
    </source>
</evidence>
<keyword evidence="6 7" id="KW-0862">Zinc</keyword>
<evidence type="ECO:0000256" key="3">
    <source>
        <dbReference type="ARBA" id="ARBA00022723"/>
    </source>
</evidence>
<evidence type="ECO:0000256" key="1">
    <source>
        <dbReference type="ARBA" id="ARBA00010875"/>
    </source>
</evidence>
<dbReference type="AlphaFoldDB" id="A0A840VGV1"/>
<proteinExistence type="inferred from homology"/>
<evidence type="ECO:0000256" key="6">
    <source>
        <dbReference type="ARBA" id="ARBA00022833"/>
    </source>
</evidence>
<dbReference type="InterPro" id="IPR023091">
    <property type="entry name" value="MetalPrtase_cat_dom_sf_prd"/>
</dbReference>
<dbReference type="RefSeq" id="WP_184022243.1">
    <property type="nucleotide sequence ID" value="NZ_JACHFD010000036.1"/>
</dbReference>
<keyword evidence="7" id="KW-0698">rRNA processing</keyword>
<evidence type="ECO:0000256" key="2">
    <source>
        <dbReference type="ARBA" id="ARBA00022722"/>
    </source>
</evidence>
<accession>A0A840VGV1</accession>
<dbReference type="Gene3D" id="3.40.390.30">
    <property type="entry name" value="Metalloproteases ('zincins'), catalytic domain"/>
    <property type="match status" value="1"/>
</dbReference>
<dbReference type="PANTHER" id="PTHR46986:SF1">
    <property type="entry name" value="ENDORIBONUCLEASE YBEY, CHLOROPLASTIC"/>
    <property type="match status" value="1"/>
</dbReference>
<comment type="similarity">
    <text evidence="1 7">Belongs to the endoribonuclease YbeY family.</text>
</comment>
<keyword evidence="2 7" id="KW-0540">Nuclease</keyword>
<feature type="binding site" evidence="7">
    <location>
        <position position="115"/>
    </location>
    <ligand>
        <name>Zn(2+)</name>
        <dbReference type="ChEBI" id="CHEBI:29105"/>
        <note>catalytic</note>
    </ligand>
</feature>
<evidence type="ECO:0000256" key="7">
    <source>
        <dbReference type="HAMAP-Rule" id="MF_00009"/>
    </source>
</evidence>
<keyword evidence="4 7" id="KW-0255">Endonuclease</keyword>
<feature type="binding site" evidence="7">
    <location>
        <position position="125"/>
    </location>
    <ligand>
        <name>Zn(2+)</name>
        <dbReference type="ChEBI" id="CHEBI:29105"/>
        <note>catalytic</note>
    </ligand>
</feature>
<dbReference type="NCBIfam" id="TIGR00043">
    <property type="entry name" value="rRNA maturation RNase YbeY"/>
    <property type="match status" value="1"/>
</dbReference>
<dbReference type="PROSITE" id="PS01306">
    <property type="entry name" value="UPF0054"/>
    <property type="match status" value="1"/>
</dbReference>
<keyword evidence="7" id="KW-0963">Cytoplasm</keyword>
<evidence type="ECO:0000313" key="8">
    <source>
        <dbReference type="EMBL" id="MBB5353818.1"/>
    </source>
</evidence>
<dbReference type="InterPro" id="IPR002036">
    <property type="entry name" value="YbeY"/>
</dbReference>